<gene>
    <name evidence="1" type="ORF">AFUS01_LOCUS24534</name>
</gene>
<proteinExistence type="predicted"/>
<keyword evidence="2" id="KW-1185">Reference proteome</keyword>
<name>A0A8J2PH42_9HEXA</name>
<feature type="non-terminal residue" evidence="1">
    <location>
        <position position="1"/>
    </location>
</feature>
<dbReference type="Proteomes" id="UP000708208">
    <property type="component" value="Unassembled WGS sequence"/>
</dbReference>
<comment type="caution">
    <text evidence="1">The sequence shown here is derived from an EMBL/GenBank/DDBJ whole genome shotgun (WGS) entry which is preliminary data.</text>
</comment>
<dbReference type="AlphaFoldDB" id="A0A8J2PH42"/>
<reference evidence="1" key="1">
    <citation type="submission" date="2021-06" db="EMBL/GenBank/DDBJ databases">
        <authorList>
            <person name="Hodson N. C."/>
            <person name="Mongue J. A."/>
            <person name="Jaron S. K."/>
        </authorList>
    </citation>
    <scope>NUCLEOTIDE SEQUENCE</scope>
</reference>
<sequence length="45" mass="5188">LIILNYQFPVLGNIIILTQKSKDTDVDDTNCPARIKNFEDWPVLL</sequence>
<accession>A0A8J2PH42</accession>
<evidence type="ECO:0000313" key="2">
    <source>
        <dbReference type="Proteomes" id="UP000708208"/>
    </source>
</evidence>
<protein>
    <submittedName>
        <fullName evidence="1">Uncharacterized protein</fullName>
    </submittedName>
</protein>
<organism evidence="1 2">
    <name type="scientific">Allacma fusca</name>
    <dbReference type="NCBI Taxonomy" id="39272"/>
    <lineage>
        <taxon>Eukaryota</taxon>
        <taxon>Metazoa</taxon>
        <taxon>Ecdysozoa</taxon>
        <taxon>Arthropoda</taxon>
        <taxon>Hexapoda</taxon>
        <taxon>Collembola</taxon>
        <taxon>Symphypleona</taxon>
        <taxon>Sminthuridae</taxon>
        <taxon>Allacma</taxon>
    </lineage>
</organism>
<evidence type="ECO:0000313" key="1">
    <source>
        <dbReference type="EMBL" id="CAG7785939.1"/>
    </source>
</evidence>
<dbReference type="EMBL" id="CAJVCH010307707">
    <property type="protein sequence ID" value="CAG7785939.1"/>
    <property type="molecule type" value="Genomic_DNA"/>
</dbReference>